<keyword evidence="7" id="KW-0547">Nucleotide-binding</keyword>
<dbReference type="PIRSF" id="PIRSF000728">
    <property type="entry name" value="NAGK"/>
    <property type="match status" value="1"/>
</dbReference>
<keyword evidence="15" id="KW-1185">Reference proteome</keyword>
<reference evidence="14 15" key="1">
    <citation type="submission" date="2023-08" db="EMBL/GenBank/DDBJ databases">
        <title>Pleionea litopenaei sp. nov., isolated from stomach of juvenile Litopenaeus vannamei.</title>
        <authorList>
            <person name="Rho A.M."/>
            <person name="Hwang C.Y."/>
        </authorList>
    </citation>
    <scope>NUCLEOTIDE SEQUENCE [LARGE SCALE GENOMIC DNA]</scope>
    <source>
        <strain evidence="14 15">HL-JVS1</strain>
    </source>
</reference>
<dbReference type="PANTHER" id="PTHR23342">
    <property type="entry name" value="N-ACETYLGLUTAMATE SYNTHASE"/>
    <property type="match status" value="1"/>
</dbReference>
<dbReference type="EMBL" id="CP133548">
    <property type="protein sequence ID" value="WMS86478.1"/>
    <property type="molecule type" value="Genomic_DNA"/>
</dbReference>
<keyword evidence="5" id="KW-0028">Amino-acid biosynthesis</keyword>
<evidence type="ECO:0000256" key="12">
    <source>
        <dbReference type="ARBA" id="ARBA00048141"/>
    </source>
</evidence>
<dbReference type="KEGG" id="plei:Q9312_14750"/>
<protein>
    <recommendedName>
        <fullName evidence="3">Acetylglutamate kinase</fullName>
        <ecNumber evidence="2">2.7.2.8</ecNumber>
    </recommendedName>
    <alternativeName>
        <fullName evidence="10">N-acetyl-L-glutamate 5-phosphotransferase</fullName>
    </alternativeName>
    <alternativeName>
        <fullName evidence="11">NAG kinase</fullName>
    </alternativeName>
</protein>
<comment type="pathway">
    <text evidence="1">Amino-acid biosynthesis; L-arginine biosynthesis; N(2)-acetyl-L-ornithine from L-glutamate: step 2/4.</text>
</comment>
<dbReference type="GO" id="GO:0005524">
    <property type="term" value="F:ATP binding"/>
    <property type="evidence" value="ECO:0007669"/>
    <property type="project" value="UniProtKB-KW"/>
</dbReference>
<dbReference type="EC" id="2.7.2.8" evidence="2"/>
<evidence type="ECO:0000313" key="15">
    <source>
        <dbReference type="Proteomes" id="UP001239782"/>
    </source>
</evidence>
<evidence type="ECO:0000256" key="2">
    <source>
        <dbReference type="ARBA" id="ARBA00013065"/>
    </source>
</evidence>
<dbReference type="GO" id="GO:0003991">
    <property type="term" value="F:acetylglutamate kinase activity"/>
    <property type="evidence" value="ECO:0007669"/>
    <property type="project" value="UniProtKB-EC"/>
</dbReference>
<evidence type="ECO:0000256" key="1">
    <source>
        <dbReference type="ARBA" id="ARBA00004828"/>
    </source>
</evidence>
<evidence type="ECO:0000313" key="14">
    <source>
        <dbReference type="EMBL" id="WMS86478.1"/>
    </source>
</evidence>
<dbReference type="RefSeq" id="WP_309201623.1">
    <property type="nucleotide sequence ID" value="NZ_CP133548.1"/>
</dbReference>
<organism evidence="14 15">
    <name type="scientific">Pleionea litopenaei</name>
    <dbReference type="NCBI Taxonomy" id="3070815"/>
    <lineage>
        <taxon>Bacteria</taxon>
        <taxon>Pseudomonadati</taxon>
        <taxon>Pseudomonadota</taxon>
        <taxon>Gammaproteobacteria</taxon>
        <taxon>Oceanospirillales</taxon>
        <taxon>Pleioneaceae</taxon>
        <taxon>Pleionea</taxon>
    </lineage>
</organism>
<keyword evidence="6 14" id="KW-0808">Transferase</keyword>
<dbReference type="Gene3D" id="3.40.1160.10">
    <property type="entry name" value="Acetylglutamate kinase-like"/>
    <property type="match status" value="1"/>
</dbReference>
<feature type="domain" description="Aspartate/glutamate/uridylate kinase" evidence="13">
    <location>
        <begin position="2"/>
        <end position="238"/>
    </location>
</feature>
<evidence type="ECO:0000256" key="8">
    <source>
        <dbReference type="ARBA" id="ARBA00022777"/>
    </source>
</evidence>
<evidence type="ECO:0000256" key="3">
    <source>
        <dbReference type="ARBA" id="ARBA00021197"/>
    </source>
</evidence>
<dbReference type="Proteomes" id="UP001239782">
    <property type="component" value="Chromosome"/>
</dbReference>
<evidence type="ECO:0000256" key="4">
    <source>
        <dbReference type="ARBA" id="ARBA00022571"/>
    </source>
</evidence>
<evidence type="ECO:0000256" key="5">
    <source>
        <dbReference type="ARBA" id="ARBA00022605"/>
    </source>
</evidence>
<accession>A0AA51RRS8</accession>
<dbReference type="GO" id="GO:0005737">
    <property type="term" value="C:cytoplasm"/>
    <property type="evidence" value="ECO:0007669"/>
    <property type="project" value="InterPro"/>
</dbReference>
<name>A0AA51RRS8_9GAMM</name>
<sequence length="265" mass="28865">MKVVIYKLSGKLIKDSDALNKTLRAIQMRSERGQHYPVIVHGGGPYVDTWCDAWGYQVEKYQGLRVSPDVQIPVITGALAGYVHMRVIGVAKDVKIAAIGMTPTTGESLVCELHPDSDKLGSVGVVRPGNTRLLISLLQQGYWPIFHSMCHTINGQCLNVNADDIAAALCVALQAEEMVFFSDVPGVLDTHQQTIPHIALSELEQLQLTGHVHSGMLVKIKSLINLNWESLQRVLITNGHQTEKTTIGASDFEGTSITELSEGAS</sequence>
<keyword evidence="8 14" id="KW-0418">Kinase</keyword>
<evidence type="ECO:0000256" key="9">
    <source>
        <dbReference type="ARBA" id="ARBA00022840"/>
    </source>
</evidence>
<dbReference type="InterPro" id="IPR001048">
    <property type="entry name" value="Asp/Glu/Uridylate_kinase"/>
</dbReference>
<comment type="catalytic activity">
    <reaction evidence="12">
        <text>N-acetyl-L-glutamate + ATP = N-acetyl-L-glutamyl 5-phosphate + ADP</text>
        <dbReference type="Rhea" id="RHEA:14629"/>
        <dbReference type="ChEBI" id="CHEBI:30616"/>
        <dbReference type="ChEBI" id="CHEBI:44337"/>
        <dbReference type="ChEBI" id="CHEBI:57936"/>
        <dbReference type="ChEBI" id="CHEBI:456216"/>
        <dbReference type="EC" id="2.7.2.8"/>
    </reaction>
</comment>
<dbReference type="GO" id="GO:0006526">
    <property type="term" value="P:L-arginine biosynthetic process"/>
    <property type="evidence" value="ECO:0007669"/>
    <property type="project" value="UniProtKB-KW"/>
</dbReference>
<proteinExistence type="predicted"/>
<keyword evidence="9" id="KW-0067">ATP-binding</keyword>
<dbReference type="InterPro" id="IPR036393">
    <property type="entry name" value="AceGlu_kinase-like_sf"/>
</dbReference>
<dbReference type="NCBIfam" id="TIGR00761">
    <property type="entry name" value="argB"/>
    <property type="match status" value="1"/>
</dbReference>
<evidence type="ECO:0000256" key="10">
    <source>
        <dbReference type="ARBA" id="ARBA00030178"/>
    </source>
</evidence>
<evidence type="ECO:0000256" key="7">
    <source>
        <dbReference type="ARBA" id="ARBA00022741"/>
    </source>
</evidence>
<dbReference type="SUPFAM" id="SSF53633">
    <property type="entry name" value="Carbamate kinase-like"/>
    <property type="match status" value="1"/>
</dbReference>
<dbReference type="InterPro" id="IPR004662">
    <property type="entry name" value="AcgluKinase_fam"/>
</dbReference>
<gene>
    <name evidence="14" type="primary">argB</name>
    <name evidence="14" type="ORF">Q9312_14750</name>
</gene>
<dbReference type="AlphaFoldDB" id="A0AA51RRS8"/>
<dbReference type="PANTHER" id="PTHR23342:SF0">
    <property type="entry name" value="N-ACETYLGLUTAMATE SYNTHASE, MITOCHONDRIAL"/>
    <property type="match status" value="1"/>
</dbReference>
<evidence type="ECO:0000256" key="11">
    <source>
        <dbReference type="ARBA" id="ARBA00030639"/>
    </source>
</evidence>
<dbReference type="Pfam" id="PF00696">
    <property type="entry name" value="AA_kinase"/>
    <property type="match status" value="1"/>
</dbReference>
<evidence type="ECO:0000256" key="6">
    <source>
        <dbReference type="ARBA" id="ARBA00022679"/>
    </source>
</evidence>
<evidence type="ECO:0000259" key="13">
    <source>
        <dbReference type="Pfam" id="PF00696"/>
    </source>
</evidence>
<keyword evidence="4" id="KW-0055">Arginine biosynthesis</keyword>